<organism evidence="1">
    <name type="scientific">marine sediment metagenome</name>
    <dbReference type="NCBI Taxonomy" id="412755"/>
    <lineage>
        <taxon>unclassified sequences</taxon>
        <taxon>metagenomes</taxon>
        <taxon>ecological metagenomes</taxon>
    </lineage>
</organism>
<dbReference type="AlphaFoldDB" id="X1AXE9"/>
<evidence type="ECO:0000313" key="1">
    <source>
        <dbReference type="EMBL" id="GAG87844.1"/>
    </source>
</evidence>
<protein>
    <submittedName>
        <fullName evidence="1">Uncharacterized protein</fullName>
    </submittedName>
</protein>
<sequence length="123" mass="14135">MALAEKLHITPQTIIRWDKEQPNIDTLPVEEQIKMFDKLLYKLAIDKNSPAKLKELFAKRYGLLIDKSETKVKFELTADDLAREILGARRELEDKGMAQVQLRPSIFSGNLRLDSGQDKPKNN</sequence>
<accession>X1AXE9</accession>
<name>X1AXE9_9ZZZZ</name>
<proteinExistence type="predicted"/>
<dbReference type="EMBL" id="BART01018256">
    <property type="protein sequence ID" value="GAG87844.1"/>
    <property type="molecule type" value="Genomic_DNA"/>
</dbReference>
<comment type="caution">
    <text evidence="1">The sequence shown here is derived from an EMBL/GenBank/DDBJ whole genome shotgun (WGS) entry which is preliminary data.</text>
</comment>
<gene>
    <name evidence="1" type="ORF">S01H4_34496</name>
</gene>
<reference evidence="1" key="1">
    <citation type="journal article" date="2014" name="Front. Microbiol.">
        <title>High frequency of phylogenetically diverse reductive dehalogenase-homologous genes in deep subseafloor sedimentary metagenomes.</title>
        <authorList>
            <person name="Kawai M."/>
            <person name="Futagami T."/>
            <person name="Toyoda A."/>
            <person name="Takaki Y."/>
            <person name="Nishi S."/>
            <person name="Hori S."/>
            <person name="Arai W."/>
            <person name="Tsubouchi T."/>
            <person name="Morono Y."/>
            <person name="Uchiyama I."/>
            <person name="Ito T."/>
            <person name="Fujiyama A."/>
            <person name="Inagaki F."/>
            <person name="Takami H."/>
        </authorList>
    </citation>
    <scope>NUCLEOTIDE SEQUENCE</scope>
    <source>
        <strain evidence="1">Expedition CK06-06</strain>
    </source>
</reference>